<evidence type="ECO:0000313" key="3">
    <source>
        <dbReference type="EMBL" id="KAK3693403.1"/>
    </source>
</evidence>
<comment type="caution">
    <text evidence="3">The sequence shown here is derived from an EMBL/GenBank/DDBJ whole genome shotgun (WGS) entry which is preliminary data.</text>
</comment>
<feature type="chain" id="PRO_5042214288" description="Glycoside Hydrolase Family 28" evidence="2">
    <location>
        <begin position="25"/>
        <end position="495"/>
    </location>
</feature>
<dbReference type="AlphaFoldDB" id="A0AAE0XH69"/>
<reference evidence="3" key="2">
    <citation type="submission" date="2023-06" db="EMBL/GenBank/DDBJ databases">
        <authorList>
            <consortium name="Lawrence Berkeley National Laboratory"/>
            <person name="Haridas S."/>
            <person name="Hensen N."/>
            <person name="Bonometti L."/>
            <person name="Westerberg I."/>
            <person name="Brannstrom I.O."/>
            <person name="Guillou S."/>
            <person name="Cros-Aarteil S."/>
            <person name="Calhoun S."/>
            <person name="Kuo A."/>
            <person name="Mondo S."/>
            <person name="Pangilinan J."/>
            <person name="Riley R."/>
            <person name="Labutti K."/>
            <person name="Andreopoulos B."/>
            <person name="Lipzen A."/>
            <person name="Chen C."/>
            <person name="Yanf M."/>
            <person name="Daum C."/>
            <person name="Ng V."/>
            <person name="Clum A."/>
            <person name="Steindorff A."/>
            <person name="Ohm R."/>
            <person name="Martin F."/>
            <person name="Silar P."/>
            <person name="Natvig D."/>
            <person name="Lalanne C."/>
            <person name="Gautier V."/>
            <person name="Ament-Velasquez S.L."/>
            <person name="Kruys A."/>
            <person name="Hutchinson M.I."/>
            <person name="Powell A.J."/>
            <person name="Barry K."/>
            <person name="Miller A.N."/>
            <person name="Grigoriev I.V."/>
            <person name="Debuchy R."/>
            <person name="Gladieux P."/>
            <person name="Thoren M.H."/>
            <person name="Johannesson H."/>
        </authorList>
    </citation>
    <scope>NUCLEOTIDE SEQUENCE</scope>
    <source>
        <strain evidence="3">CBS 314.62</strain>
    </source>
</reference>
<dbReference type="Proteomes" id="UP001270362">
    <property type="component" value="Unassembled WGS sequence"/>
</dbReference>
<dbReference type="EMBL" id="JAULSO010000001">
    <property type="protein sequence ID" value="KAK3693403.1"/>
    <property type="molecule type" value="Genomic_DNA"/>
</dbReference>
<keyword evidence="2" id="KW-0732">Signal</keyword>
<evidence type="ECO:0000313" key="4">
    <source>
        <dbReference type="Proteomes" id="UP001270362"/>
    </source>
</evidence>
<evidence type="ECO:0008006" key="5">
    <source>
        <dbReference type="Google" id="ProtNLM"/>
    </source>
</evidence>
<protein>
    <recommendedName>
        <fullName evidence="5">Glycoside Hydrolase Family 28</fullName>
    </recommendedName>
</protein>
<evidence type="ECO:0000256" key="2">
    <source>
        <dbReference type="SAM" id="SignalP"/>
    </source>
</evidence>
<organism evidence="3 4">
    <name type="scientific">Podospora appendiculata</name>
    <dbReference type="NCBI Taxonomy" id="314037"/>
    <lineage>
        <taxon>Eukaryota</taxon>
        <taxon>Fungi</taxon>
        <taxon>Dikarya</taxon>
        <taxon>Ascomycota</taxon>
        <taxon>Pezizomycotina</taxon>
        <taxon>Sordariomycetes</taxon>
        <taxon>Sordariomycetidae</taxon>
        <taxon>Sordariales</taxon>
        <taxon>Podosporaceae</taxon>
        <taxon>Podospora</taxon>
    </lineage>
</organism>
<keyword evidence="4" id="KW-1185">Reference proteome</keyword>
<reference evidence="3" key="1">
    <citation type="journal article" date="2023" name="Mol. Phylogenet. Evol.">
        <title>Genome-scale phylogeny and comparative genomics of the fungal order Sordariales.</title>
        <authorList>
            <person name="Hensen N."/>
            <person name="Bonometti L."/>
            <person name="Westerberg I."/>
            <person name="Brannstrom I.O."/>
            <person name="Guillou S."/>
            <person name="Cros-Aarteil S."/>
            <person name="Calhoun S."/>
            <person name="Haridas S."/>
            <person name="Kuo A."/>
            <person name="Mondo S."/>
            <person name="Pangilinan J."/>
            <person name="Riley R."/>
            <person name="LaButti K."/>
            <person name="Andreopoulos B."/>
            <person name="Lipzen A."/>
            <person name="Chen C."/>
            <person name="Yan M."/>
            <person name="Daum C."/>
            <person name="Ng V."/>
            <person name="Clum A."/>
            <person name="Steindorff A."/>
            <person name="Ohm R.A."/>
            <person name="Martin F."/>
            <person name="Silar P."/>
            <person name="Natvig D.O."/>
            <person name="Lalanne C."/>
            <person name="Gautier V."/>
            <person name="Ament-Velasquez S.L."/>
            <person name="Kruys A."/>
            <person name="Hutchinson M.I."/>
            <person name="Powell A.J."/>
            <person name="Barry K."/>
            <person name="Miller A.N."/>
            <person name="Grigoriev I.V."/>
            <person name="Debuchy R."/>
            <person name="Gladieux P."/>
            <person name="Hiltunen Thoren M."/>
            <person name="Johannesson H."/>
        </authorList>
    </citation>
    <scope>NUCLEOTIDE SEQUENCE</scope>
    <source>
        <strain evidence="3">CBS 314.62</strain>
    </source>
</reference>
<evidence type="ECO:0000256" key="1">
    <source>
        <dbReference type="SAM" id="MobiDB-lite"/>
    </source>
</evidence>
<feature type="region of interest" description="Disordered" evidence="1">
    <location>
        <begin position="470"/>
        <end position="495"/>
    </location>
</feature>
<accession>A0AAE0XH69</accession>
<name>A0AAE0XH69_9PEZI</name>
<sequence length="495" mass="54140">MAWKCHCSWQAMAALLVTLPFIEAARCRQPPRMRKLAKQDVCRQPSLATRLINGSFIAENNRFLESLHLDSGGLSEHSDGSVRRGIILSNLSSLLQFSAPTIFVMDEGGIDMRDLPTLEAIEMPGLMIPGYIHLDNLPRLIRSFSNPSGIRTLTDVAVHDVGLDSVDPYFSVGYKGLSISVDGIPNVHKLNYELTDAHTVRISGNGNLSILFSCATCSTMINRERKLVIKDLSLSGVASMSQNYSDGVSLSNITVGTITASNNTFSDIFIDFTELTSLHVVDNPNLVSLRFGSSANSYYNEGTEITISNNPRLKMNSTTPDGLIFDGQHASGSTFIWPEGNTSSMVFEGPFDNNFLPFVQRSYSKPRVLSKFIVASTLGPDQCNCTALNTLRKNGALKGEYSCQGQTVPDESQPSSSRTPQPAVNAGLAFMMSLLVSTVAVARGYLKRDMSGPCGFQFWNKKERIAKRRLGSDGGIPHLRRLEVDDAQTPPNPKK</sequence>
<proteinExistence type="predicted"/>
<gene>
    <name evidence="3" type="ORF">B0T22DRAFT_532662</name>
</gene>
<feature type="signal peptide" evidence="2">
    <location>
        <begin position="1"/>
        <end position="24"/>
    </location>
</feature>